<dbReference type="Proteomes" id="UP000541636">
    <property type="component" value="Unassembled WGS sequence"/>
</dbReference>
<protein>
    <submittedName>
        <fullName evidence="1">Uncharacterized protein</fullName>
    </submittedName>
</protein>
<sequence>MTGAVLTILLALLALGGCATDRRSSKLRDTLTAYGAAVRWGSFDQARAFLDPKYLEKHPLTHLEMERYHQVRVSEYDDGSGPIPVDDTTVRQIVRIGLINVNTQAQRTIIDRQTWTYDPVKNHWWLESGLPDITPGH</sequence>
<proteinExistence type="predicted"/>
<name>A0A846ZM70_9GAMM</name>
<evidence type="ECO:0000313" key="1">
    <source>
        <dbReference type="EMBL" id="NKZ38543.1"/>
    </source>
</evidence>
<dbReference type="AlphaFoldDB" id="A0A846ZM70"/>
<gene>
    <name evidence="1" type="ORF">HF690_06165</name>
</gene>
<dbReference type="EMBL" id="JAAZQD010000002">
    <property type="protein sequence ID" value="NKZ38543.1"/>
    <property type="molecule type" value="Genomic_DNA"/>
</dbReference>
<reference evidence="1 2" key="1">
    <citation type="journal article" date="2017" name="Int. J. Syst. Evol. Microbiol.">
        <title>Oleiagrimonas citrea sp. nov., a marine bacterium isolated from tidal flat sediment and emended description of the genus Oleiagrimonas Fang et al. 2015 and Oleiagrimonas soli.</title>
        <authorList>
            <person name="Yang S.H."/>
            <person name="Seo H.S."/>
            <person name="Seong C.N."/>
            <person name="Kwon K.K."/>
        </authorList>
    </citation>
    <scope>NUCLEOTIDE SEQUENCE [LARGE SCALE GENOMIC DNA]</scope>
    <source>
        <strain evidence="1 2">MEBiC09124</strain>
    </source>
</reference>
<comment type="caution">
    <text evidence="1">The sequence shown here is derived from an EMBL/GenBank/DDBJ whole genome shotgun (WGS) entry which is preliminary data.</text>
</comment>
<keyword evidence="2" id="KW-1185">Reference proteome</keyword>
<organism evidence="1 2">
    <name type="scientific">Oleiagrimonas citrea</name>
    <dbReference type="NCBI Taxonomy" id="1665687"/>
    <lineage>
        <taxon>Bacteria</taxon>
        <taxon>Pseudomonadati</taxon>
        <taxon>Pseudomonadota</taxon>
        <taxon>Gammaproteobacteria</taxon>
        <taxon>Lysobacterales</taxon>
        <taxon>Rhodanobacteraceae</taxon>
        <taxon>Oleiagrimonas</taxon>
    </lineage>
</organism>
<accession>A0A846ZM70</accession>
<evidence type="ECO:0000313" key="2">
    <source>
        <dbReference type="Proteomes" id="UP000541636"/>
    </source>
</evidence>